<dbReference type="RefSeq" id="WP_207616681.1">
    <property type="nucleotide sequence ID" value="NZ_JAFNLL010000031.1"/>
</dbReference>
<reference evidence="1" key="1">
    <citation type="submission" date="2021-03" db="EMBL/GenBank/DDBJ databases">
        <title>A new species, PO-11, isolated from a karst cave deposit.</title>
        <authorList>
            <person name="Zhaoxiaoyong W."/>
        </authorList>
    </citation>
    <scope>NUCLEOTIDE SEQUENCE</scope>
    <source>
        <strain evidence="1">PO-11</strain>
    </source>
</reference>
<gene>
    <name evidence="1" type="ORF">J1902_12980</name>
</gene>
<dbReference type="EMBL" id="JAFNLL010000031">
    <property type="protein sequence ID" value="MBO1268870.1"/>
    <property type="molecule type" value="Genomic_DNA"/>
</dbReference>
<dbReference type="Pfam" id="PF07040">
    <property type="entry name" value="DUF1326"/>
    <property type="match status" value="1"/>
</dbReference>
<proteinExistence type="predicted"/>
<dbReference type="Proteomes" id="UP000664164">
    <property type="component" value="Unassembled WGS sequence"/>
</dbReference>
<sequence>MSWEMSGKYVANCSCSLICPCPVDSPPTGPNGECRGVGVFHIASGKHDDIDLSGVDFAFCNLFPSNLTAGNWKVGVIVDEGASEEQAGALEGILHGDAGGPFADFAALYGEWLGVERASVTFNDGETPSASVAGRASFTFEPLPGPDGGVTTVKNAMFGFAPEFLIGKGPGHSDLFGLDFDGVYGETADFSFASEMTEGAPKGRA</sequence>
<name>A0A939HI18_9MICC</name>
<organism evidence="1 2">
    <name type="scientific">Arthrobacter cavernae</name>
    <dbReference type="NCBI Taxonomy" id="2817681"/>
    <lineage>
        <taxon>Bacteria</taxon>
        <taxon>Bacillati</taxon>
        <taxon>Actinomycetota</taxon>
        <taxon>Actinomycetes</taxon>
        <taxon>Micrococcales</taxon>
        <taxon>Micrococcaceae</taxon>
        <taxon>Arthrobacter</taxon>
    </lineage>
</organism>
<evidence type="ECO:0000313" key="2">
    <source>
        <dbReference type="Proteomes" id="UP000664164"/>
    </source>
</evidence>
<dbReference type="AlphaFoldDB" id="A0A939HI18"/>
<comment type="caution">
    <text evidence="1">The sequence shown here is derived from an EMBL/GenBank/DDBJ whole genome shotgun (WGS) entry which is preliminary data.</text>
</comment>
<protein>
    <submittedName>
        <fullName evidence="1">DUF1326 domain-containing protein</fullName>
    </submittedName>
</protein>
<dbReference type="InterPro" id="IPR009758">
    <property type="entry name" value="DUF1326"/>
</dbReference>
<evidence type="ECO:0000313" key="1">
    <source>
        <dbReference type="EMBL" id="MBO1268870.1"/>
    </source>
</evidence>
<keyword evidence="2" id="KW-1185">Reference proteome</keyword>
<accession>A0A939HI18</accession>